<evidence type="ECO:0000313" key="3">
    <source>
        <dbReference type="EMBL" id="GEU83045.1"/>
    </source>
</evidence>
<keyword evidence="1" id="KW-0511">Multifunctional enzyme</keyword>
<dbReference type="PROSITE" id="PS50994">
    <property type="entry name" value="INTEGRASE"/>
    <property type="match status" value="1"/>
</dbReference>
<dbReference type="InterPro" id="IPR043502">
    <property type="entry name" value="DNA/RNA_pol_sf"/>
</dbReference>
<dbReference type="SUPFAM" id="SSF56672">
    <property type="entry name" value="DNA/RNA polymerases"/>
    <property type="match status" value="2"/>
</dbReference>
<proteinExistence type="predicted"/>
<gene>
    <name evidence="3" type="ORF">Tci_055023</name>
</gene>
<keyword evidence="3" id="KW-0808">Transferase</keyword>
<dbReference type="Pfam" id="PF03732">
    <property type="entry name" value="Retrotrans_gag"/>
    <property type="match status" value="1"/>
</dbReference>
<keyword evidence="3" id="KW-0695">RNA-directed DNA polymerase</keyword>
<dbReference type="Pfam" id="PF08284">
    <property type="entry name" value="RVP_2"/>
    <property type="match status" value="1"/>
</dbReference>
<dbReference type="GO" id="GO:0003676">
    <property type="term" value="F:nucleic acid binding"/>
    <property type="evidence" value="ECO:0007669"/>
    <property type="project" value="InterPro"/>
</dbReference>
<feature type="domain" description="Integrase catalytic" evidence="2">
    <location>
        <begin position="1"/>
        <end position="66"/>
    </location>
</feature>
<dbReference type="InterPro" id="IPR005162">
    <property type="entry name" value="Retrotrans_gag_dom"/>
</dbReference>
<dbReference type="AlphaFoldDB" id="A0A6L2NEG4"/>
<dbReference type="PANTHER" id="PTHR37984:SF5">
    <property type="entry name" value="PROTEIN NYNRIN-LIKE"/>
    <property type="match status" value="1"/>
</dbReference>
<accession>A0A6L2NEG4</accession>
<keyword evidence="3" id="KW-0548">Nucleotidyltransferase</keyword>
<protein>
    <submittedName>
        <fullName evidence="3">Putative reverse transcriptase domain-containing protein</fullName>
    </submittedName>
</protein>
<evidence type="ECO:0000256" key="1">
    <source>
        <dbReference type="ARBA" id="ARBA00023268"/>
    </source>
</evidence>
<sequence>MSTTYYPETNGQSERTMKTLKDMLRACVIYFGKGWEKHLPLVEFFYNNSYHASIKAAPFEALYGQKCKSPVCWAEVGDVQLTGPEIIHETTEKIVQIRQRLQAARDRQRSYANIRRKPLKFKIGDRGCVTKPLLSFHILLPSIRFPCTVKVVNKMMSSPNHSTSNIEDAFSLNIPDYLSASLDYVPASPGKTYSSSSNSFGIVPIASPSLSLFHDNPYMKVMHAYYAKKSPITPSIITPPSSMTSTSEAPTMTQAAIRKFVADSVTAALEAQTATMANTSNPDRNTGSTRTPVAKAGNYKEFISCQPFYFNGTEGAVGLIHWFEQIELVFSRSRFDIVIGMDWLSKYHAKILCDEKVIHIPIDGETLIIREEEVRRKRIEDIPVVREFPDVFPEDLPGLPPILQVEFQIDLISRAAPAALTPYRLAPSEMQELSNQLQEMPPKRTSTSEAPPMTQAAIRQLVVDSVATALETQAATIANADNANRNPEPIEAPVARNNCTEDSKVKFATEAYKITWVEFKKLLIKNYCPRTEIQKTEDEFYHLTVKGNNLKIYVRRLYGLATLCPTMVSNSEKHLEAFIGGLPRSIEGNVTAYKPQTLEEAINIAQRLMDQKHKKYIWKEDQESAFQLLKQKLYEALILALPEGNDEFVVYCDASLQGLGAVLMQKENVIAYASRQLKPIEENYTTYDLELGACRSPVCWAEVGDVQLTRPEIIHETTEKIVQIRQRLQAARDQQRSYANIRRKPLEVQVGDHVMLKVAPPKGVIRFEKRGKLNP</sequence>
<organism evidence="3">
    <name type="scientific">Tanacetum cinerariifolium</name>
    <name type="common">Dalmatian daisy</name>
    <name type="synonym">Chrysanthemum cinerariifolium</name>
    <dbReference type="NCBI Taxonomy" id="118510"/>
    <lineage>
        <taxon>Eukaryota</taxon>
        <taxon>Viridiplantae</taxon>
        <taxon>Streptophyta</taxon>
        <taxon>Embryophyta</taxon>
        <taxon>Tracheophyta</taxon>
        <taxon>Spermatophyta</taxon>
        <taxon>Magnoliopsida</taxon>
        <taxon>eudicotyledons</taxon>
        <taxon>Gunneridae</taxon>
        <taxon>Pentapetalae</taxon>
        <taxon>asterids</taxon>
        <taxon>campanulids</taxon>
        <taxon>Asterales</taxon>
        <taxon>Asteraceae</taxon>
        <taxon>Asteroideae</taxon>
        <taxon>Anthemideae</taxon>
        <taxon>Anthemidinae</taxon>
        <taxon>Tanacetum</taxon>
    </lineage>
</organism>
<dbReference type="PANTHER" id="PTHR37984">
    <property type="entry name" value="PROTEIN CBG26694"/>
    <property type="match status" value="1"/>
</dbReference>
<dbReference type="GO" id="GO:0015074">
    <property type="term" value="P:DNA integration"/>
    <property type="evidence" value="ECO:0007669"/>
    <property type="project" value="InterPro"/>
</dbReference>
<dbReference type="GO" id="GO:0003964">
    <property type="term" value="F:RNA-directed DNA polymerase activity"/>
    <property type="evidence" value="ECO:0007669"/>
    <property type="project" value="UniProtKB-KW"/>
</dbReference>
<reference evidence="3" key="1">
    <citation type="journal article" date="2019" name="Sci. Rep.">
        <title>Draft genome of Tanacetum cinerariifolium, the natural source of mosquito coil.</title>
        <authorList>
            <person name="Yamashiro T."/>
            <person name="Shiraishi A."/>
            <person name="Satake H."/>
            <person name="Nakayama K."/>
        </authorList>
    </citation>
    <scope>NUCLEOTIDE SEQUENCE</scope>
</reference>
<dbReference type="InterPro" id="IPR001584">
    <property type="entry name" value="Integrase_cat-core"/>
</dbReference>
<dbReference type="InterPro" id="IPR012337">
    <property type="entry name" value="RNaseH-like_sf"/>
</dbReference>
<evidence type="ECO:0000259" key="2">
    <source>
        <dbReference type="PROSITE" id="PS50994"/>
    </source>
</evidence>
<dbReference type="InterPro" id="IPR036397">
    <property type="entry name" value="RNaseH_sf"/>
</dbReference>
<dbReference type="SUPFAM" id="SSF53098">
    <property type="entry name" value="Ribonuclease H-like"/>
    <property type="match status" value="1"/>
</dbReference>
<name>A0A6L2NEG4_TANCI</name>
<dbReference type="InterPro" id="IPR041577">
    <property type="entry name" value="RT_RNaseH_2"/>
</dbReference>
<dbReference type="EMBL" id="BKCJ010008604">
    <property type="protein sequence ID" value="GEU83045.1"/>
    <property type="molecule type" value="Genomic_DNA"/>
</dbReference>
<dbReference type="Gene3D" id="3.30.420.10">
    <property type="entry name" value="Ribonuclease H-like superfamily/Ribonuclease H"/>
    <property type="match status" value="1"/>
</dbReference>
<dbReference type="Pfam" id="PF17919">
    <property type="entry name" value="RT_RNaseH_2"/>
    <property type="match status" value="1"/>
</dbReference>
<comment type="caution">
    <text evidence="3">The sequence shown here is derived from an EMBL/GenBank/DDBJ whole genome shotgun (WGS) entry which is preliminary data.</text>
</comment>
<dbReference type="InterPro" id="IPR050951">
    <property type="entry name" value="Retrovirus_Pol_polyprotein"/>
</dbReference>